<dbReference type="FunFam" id="3.40.50.11060:FF:000001">
    <property type="entry name" value="GTPase HflX"/>
    <property type="match status" value="1"/>
</dbReference>
<feature type="domain" description="Hflx-type G" evidence="8">
    <location>
        <begin position="341"/>
        <end position="506"/>
    </location>
</feature>
<dbReference type="InterPro" id="IPR030394">
    <property type="entry name" value="G_HFLX_dom"/>
</dbReference>
<dbReference type="Gene3D" id="3.40.50.11060">
    <property type="entry name" value="GTPase HflX, N-terminal domain"/>
    <property type="match status" value="1"/>
</dbReference>
<organism evidence="9 10">
    <name type="scientific">Halobacteroides halobius (strain ATCC 35273 / DSM 5150 / MD-1)</name>
    <dbReference type="NCBI Taxonomy" id="748449"/>
    <lineage>
        <taxon>Bacteria</taxon>
        <taxon>Bacillati</taxon>
        <taxon>Bacillota</taxon>
        <taxon>Clostridia</taxon>
        <taxon>Halanaerobiales</taxon>
        <taxon>Halobacteroidaceae</taxon>
        <taxon>Halobacteroides</taxon>
    </lineage>
</organism>
<dbReference type="Proteomes" id="UP000010880">
    <property type="component" value="Chromosome"/>
</dbReference>
<comment type="similarity">
    <text evidence="6">Belongs to the TRAFAC class OBG-HflX-like GTPase superfamily. HflX GTPase family.</text>
</comment>
<keyword evidence="5 6" id="KW-0342">GTP-binding</keyword>
<keyword evidence="3 6" id="KW-0547">Nucleotide-binding</keyword>
<dbReference type="GO" id="GO:0005525">
    <property type="term" value="F:GTP binding"/>
    <property type="evidence" value="ECO:0007669"/>
    <property type="project" value="UniProtKB-UniRule"/>
</dbReference>
<dbReference type="PANTHER" id="PTHR10229">
    <property type="entry name" value="GTP-BINDING PROTEIN HFLX"/>
    <property type="match status" value="1"/>
</dbReference>
<comment type="function">
    <text evidence="6">GTPase that associates with the 50S ribosomal subunit and may have a role during protein synthesis or ribosome biogenesis.</text>
</comment>
<dbReference type="Gene3D" id="6.10.250.2860">
    <property type="match status" value="1"/>
</dbReference>
<dbReference type="PANTHER" id="PTHR10229:SF0">
    <property type="entry name" value="GTP-BINDING PROTEIN 6-RELATED"/>
    <property type="match status" value="1"/>
</dbReference>
<dbReference type="PROSITE" id="PS51705">
    <property type="entry name" value="G_HFLX"/>
    <property type="match status" value="1"/>
</dbReference>
<dbReference type="NCBIfam" id="TIGR03156">
    <property type="entry name" value="GTP_HflX"/>
    <property type="match status" value="1"/>
</dbReference>
<evidence type="ECO:0000256" key="4">
    <source>
        <dbReference type="ARBA" id="ARBA00022842"/>
    </source>
</evidence>
<dbReference type="Pfam" id="PF01926">
    <property type="entry name" value="MMR_HSR1"/>
    <property type="match status" value="1"/>
</dbReference>
<evidence type="ECO:0000256" key="2">
    <source>
        <dbReference type="ARBA" id="ARBA00022723"/>
    </source>
</evidence>
<dbReference type="GO" id="GO:0046872">
    <property type="term" value="F:metal ion binding"/>
    <property type="evidence" value="ECO:0007669"/>
    <property type="project" value="UniProtKB-KW"/>
</dbReference>
<comment type="subcellular location">
    <subcellularLocation>
        <location evidence="6">Cytoplasm</location>
    </subcellularLocation>
    <text evidence="6">May associate with membranes.</text>
</comment>
<dbReference type="GO" id="GO:0043022">
    <property type="term" value="F:ribosome binding"/>
    <property type="evidence" value="ECO:0007669"/>
    <property type="project" value="TreeGrafter"/>
</dbReference>
<evidence type="ECO:0000256" key="7">
    <source>
        <dbReference type="SAM" id="Coils"/>
    </source>
</evidence>
<keyword evidence="10" id="KW-1185">Reference proteome</keyword>
<dbReference type="STRING" id="748449.Halha_2570"/>
<dbReference type="HOGENOM" id="CLU_019597_7_1_9"/>
<reference evidence="10" key="1">
    <citation type="submission" date="2012-02" db="EMBL/GenBank/DDBJ databases">
        <title>The complete genome of Halobacteroides halobius DSM 5150.</title>
        <authorList>
            <person name="Lucas S."/>
            <person name="Copeland A."/>
            <person name="Lapidus A."/>
            <person name="Glavina del Rio T."/>
            <person name="Dalin E."/>
            <person name="Tice H."/>
            <person name="Bruce D."/>
            <person name="Goodwin L."/>
            <person name="Pitluck S."/>
            <person name="Peters L."/>
            <person name="Mikhailova N."/>
            <person name="Gu W."/>
            <person name="Kyrpides N."/>
            <person name="Mavromatis K."/>
            <person name="Ivanova N."/>
            <person name="Brettin T."/>
            <person name="Detter J.C."/>
            <person name="Han C."/>
            <person name="Larimer F."/>
            <person name="Land M."/>
            <person name="Hauser L."/>
            <person name="Markowitz V."/>
            <person name="Cheng J.-F."/>
            <person name="Hugenholtz P."/>
            <person name="Woyke T."/>
            <person name="Wu D."/>
            <person name="Tindall B."/>
            <person name="Pomrenke H."/>
            <person name="Brambilla E."/>
            <person name="Klenk H.-P."/>
            <person name="Eisen J.A."/>
        </authorList>
    </citation>
    <scope>NUCLEOTIDE SEQUENCE [LARGE SCALE GENOMIC DNA]</scope>
    <source>
        <strain evidence="10">ATCC 35273 / DSM 5150 / MD-1</strain>
    </source>
</reference>
<keyword evidence="7" id="KW-0175">Coiled coil</keyword>
<evidence type="ECO:0000256" key="1">
    <source>
        <dbReference type="ARBA" id="ARBA00022490"/>
    </source>
</evidence>
<dbReference type="InterPro" id="IPR027417">
    <property type="entry name" value="P-loop_NTPase"/>
</dbReference>
<dbReference type="GO" id="GO:0005737">
    <property type="term" value="C:cytoplasm"/>
    <property type="evidence" value="ECO:0007669"/>
    <property type="project" value="UniProtKB-SubCell"/>
</dbReference>
<protein>
    <recommendedName>
        <fullName evidence="6">GTPase HflX</fullName>
    </recommendedName>
    <alternativeName>
        <fullName evidence="6">GTP-binding protein HflX</fullName>
    </alternativeName>
</protein>
<dbReference type="AlphaFoldDB" id="L0KDJ6"/>
<dbReference type="Pfam" id="PF13167">
    <property type="entry name" value="GTP-bdg_N"/>
    <property type="match status" value="1"/>
</dbReference>
<evidence type="ECO:0000256" key="3">
    <source>
        <dbReference type="ARBA" id="ARBA00022741"/>
    </source>
</evidence>
<dbReference type="Pfam" id="PF19275">
    <property type="entry name" value="HflX_C"/>
    <property type="match status" value="1"/>
</dbReference>
<evidence type="ECO:0000256" key="6">
    <source>
        <dbReference type="HAMAP-Rule" id="MF_00900"/>
    </source>
</evidence>
<evidence type="ECO:0000313" key="9">
    <source>
        <dbReference type="EMBL" id="AGB42444.1"/>
    </source>
</evidence>
<keyword evidence="1 6" id="KW-0963">Cytoplasm</keyword>
<evidence type="ECO:0000256" key="5">
    <source>
        <dbReference type="ARBA" id="ARBA00023134"/>
    </source>
</evidence>
<dbReference type="PATRIC" id="fig|748449.3.peg.2492"/>
<evidence type="ECO:0000259" key="8">
    <source>
        <dbReference type="PROSITE" id="PS51705"/>
    </source>
</evidence>
<dbReference type="InterPro" id="IPR045498">
    <property type="entry name" value="HflX_C"/>
</dbReference>
<dbReference type="Pfam" id="PF16360">
    <property type="entry name" value="GTP-bdg_M"/>
    <property type="match status" value="1"/>
</dbReference>
<dbReference type="HAMAP" id="MF_00900">
    <property type="entry name" value="GTPase_HflX"/>
    <property type="match status" value="1"/>
</dbReference>
<proteinExistence type="inferred from homology"/>
<dbReference type="InterPro" id="IPR042108">
    <property type="entry name" value="GTPase_HflX_N_sf"/>
</dbReference>
<gene>
    <name evidence="6" type="primary">hflX</name>
    <name evidence="9" type="ordered locus">Halha_2570</name>
</gene>
<comment type="subunit">
    <text evidence="6">Monomer. Associates with the 50S ribosomal subunit.</text>
</comment>
<dbReference type="PRINTS" id="PR00326">
    <property type="entry name" value="GTP1OBG"/>
</dbReference>
<dbReference type="InterPro" id="IPR025121">
    <property type="entry name" value="GTPase_HflX_N"/>
</dbReference>
<name>L0KDJ6_HALHC</name>
<keyword evidence="2" id="KW-0479">Metal-binding</keyword>
<evidence type="ECO:0000313" key="10">
    <source>
        <dbReference type="Proteomes" id="UP000010880"/>
    </source>
</evidence>
<dbReference type="SUPFAM" id="SSF52540">
    <property type="entry name" value="P-loop containing nucleoside triphosphate hydrolases"/>
    <property type="match status" value="1"/>
</dbReference>
<dbReference type="GO" id="GO:0003924">
    <property type="term" value="F:GTPase activity"/>
    <property type="evidence" value="ECO:0007669"/>
    <property type="project" value="UniProtKB-UniRule"/>
</dbReference>
<sequence>MNNLDKLLEFRLERGKLITQQLLNKVVDFNEEQINLLLNRKGQVIDYQLGTLQTDLIEGVRRRRSKKRLSGLRILVFHKGKRRIKKELVLKYRLDNLTYFNLNRQYLEIIFPEIKQGRLTGIAKQQLGLKEADTFNYVDIVYKLEEELSHVETHQIKQSQERAILVGSKEESLKELKNLTTTAKVEVVTNLTIRDRVVDPAYYIGQGKVSQIKRTLINQQANVIIFDDELTPAQYSNLEEGLGVKVIDRTQLILDIFAQQAQTKEGQLQVELAQLKYLLPRLIGQGAKMSRLGGGIGTRGPGETKLEIDRRRIRKRIHRLKKDLKKIRKNRQLQRKNRRHPVISLVGYTNAGKSTVMNLLTKAEVEAKGRLFATLDSTLRQIKLPIGRQVIVSDTVGFIKKLPHDLIAAFKATLEEIKEANLLLHVVDSSHPNLKERMAVVHDELEDLGVLDKEIITVFNKADLVADNKLDLLQRDYPNSVVISALHGKGKERLLNKISSFIVQGMIKVKLKLSYDKANWLDRIYQEGRVLNRSYDNQGIKLEAQIPNRLAAKLKKYKI</sequence>
<accession>L0KDJ6</accession>
<dbReference type="EMBL" id="CP003359">
    <property type="protein sequence ID" value="AGB42444.1"/>
    <property type="molecule type" value="Genomic_DNA"/>
</dbReference>
<dbReference type="InterPro" id="IPR032305">
    <property type="entry name" value="GTP-bd_M"/>
</dbReference>
<dbReference type="eggNOG" id="COG2262">
    <property type="taxonomic scope" value="Bacteria"/>
</dbReference>
<dbReference type="CDD" id="cd01878">
    <property type="entry name" value="HflX"/>
    <property type="match status" value="1"/>
</dbReference>
<feature type="coiled-coil region" evidence="7">
    <location>
        <begin position="310"/>
        <end position="337"/>
    </location>
</feature>
<keyword evidence="4" id="KW-0460">Magnesium</keyword>
<dbReference type="KEGG" id="hhl:Halha_2570"/>
<dbReference type="Gene3D" id="3.40.50.300">
    <property type="entry name" value="P-loop containing nucleotide triphosphate hydrolases"/>
    <property type="match status" value="1"/>
</dbReference>
<dbReference type="InterPro" id="IPR006073">
    <property type="entry name" value="GTP-bd"/>
</dbReference>
<dbReference type="InterPro" id="IPR016496">
    <property type="entry name" value="GTPase_HflX"/>
</dbReference>